<feature type="transmembrane region" description="Helical" evidence="9">
    <location>
        <begin position="584"/>
        <end position="606"/>
    </location>
</feature>
<sequence>MESTPRNNIKEAGNGETVKISTFNHDKDFIHTLSYASKMAAVDIEFNDVTYAIPSSRKESKMLLKGISGQFKSGELTAIMGPSGAGKSTLLNVLAGYKCTEIGGSININGQPRDIQEFKKMSCYIMQDNLTQPKLTVIEAMSFAADLKLGRRKSQSEKRIVINEILDTLRLFGTRDTLVEQLSGGERKRLIIALELVNNPPVILLDEPTTGLDELSSFYCIDSLQKLARFGRNVICSIHTPSASIFNRFDHVYVVAAGQCAYKGTSDVLPFLQSIGVECPKHYNPADFIIEICSGDYGSDLIEQMITCVNNLPILPISRAKYELELDKKNPKVFWLDQLKTLLKRMILQLYRNRNYIYLKISLHIFLGLVIGLLFLNMGNDGSRALFNFGFCFACLIVFLYIPMLPVLLHFPFEIRIMKREHFNRWYSLSAYYCAVTIISIPSQILLGFIYLSMVYLITAQPLEWHRCIMFFSTCFICGFIGESIGHNIASIFNAVNGVFIGPALTCTMILNAVQGFGDFSPLPIYRTLLMYTSYIRYGLEALTTAMYGYDRPRLPCPVEEVYCHFSSPQEIFRTIGLQNAPNYWLDMLALVIILFICKATLYYLLRQRVQPNKTFQMLQIIGNLMKSRLNI</sequence>
<name>A0AAV2NE11_9HYME</name>
<dbReference type="Pfam" id="PF19055">
    <property type="entry name" value="ABC2_membrane_7"/>
    <property type="match status" value="1"/>
</dbReference>
<evidence type="ECO:0000256" key="8">
    <source>
        <dbReference type="ARBA" id="ARBA00023136"/>
    </source>
</evidence>
<keyword evidence="5" id="KW-0547">Nucleotide-binding</keyword>
<gene>
    <name evidence="11" type="ORF">LPLAT_LOCUS3873</name>
</gene>
<dbReference type="PROSITE" id="PS00211">
    <property type="entry name" value="ABC_TRANSPORTER_1"/>
    <property type="match status" value="1"/>
</dbReference>
<keyword evidence="8 9" id="KW-0472">Membrane</keyword>
<keyword evidence="7 9" id="KW-1133">Transmembrane helix</keyword>
<dbReference type="AlphaFoldDB" id="A0AAV2NE11"/>
<dbReference type="FunFam" id="3.40.50.300:FF:001077">
    <property type="entry name" value="Uncharacterized protein, isoform A"/>
    <property type="match status" value="1"/>
</dbReference>
<evidence type="ECO:0000259" key="10">
    <source>
        <dbReference type="PROSITE" id="PS50893"/>
    </source>
</evidence>
<evidence type="ECO:0000313" key="12">
    <source>
        <dbReference type="Proteomes" id="UP001497644"/>
    </source>
</evidence>
<dbReference type="InterPro" id="IPR043926">
    <property type="entry name" value="ABCG_dom"/>
</dbReference>
<evidence type="ECO:0000256" key="3">
    <source>
        <dbReference type="ARBA" id="ARBA00022448"/>
    </source>
</evidence>
<dbReference type="EMBL" id="OZ034836">
    <property type="protein sequence ID" value="CAL1677942.1"/>
    <property type="molecule type" value="Genomic_DNA"/>
</dbReference>
<reference evidence="11" key="1">
    <citation type="submission" date="2024-04" db="EMBL/GenBank/DDBJ databases">
        <authorList>
            <consortium name="Molecular Ecology Group"/>
        </authorList>
    </citation>
    <scope>NUCLEOTIDE SEQUENCE</scope>
</reference>
<keyword evidence="6" id="KW-0067">ATP-binding</keyword>
<evidence type="ECO:0000256" key="1">
    <source>
        <dbReference type="ARBA" id="ARBA00004141"/>
    </source>
</evidence>
<evidence type="ECO:0000256" key="2">
    <source>
        <dbReference type="ARBA" id="ARBA00005814"/>
    </source>
</evidence>
<feature type="transmembrane region" description="Helical" evidence="9">
    <location>
        <begin position="356"/>
        <end position="379"/>
    </location>
</feature>
<evidence type="ECO:0000256" key="5">
    <source>
        <dbReference type="ARBA" id="ARBA00022741"/>
    </source>
</evidence>
<evidence type="ECO:0000256" key="9">
    <source>
        <dbReference type="SAM" id="Phobius"/>
    </source>
</evidence>
<dbReference type="Gene3D" id="3.40.50.300">
    <property type="entry name" value="P-loop containing nucleotide triphosphate hydrolases"/>
    <property type="match status" value="1"/>
</dbReference>
<dbReference type="PANTHER" id="PTHR48041:SF15">
    <property type="entry name" value="FI05267P"/>
    <property type="match status" value="1"/>
</dbReference>
<feature type="domain" description="ABC transporter" evidence="10">
    <location>
        <begin position="44"/>
        <end position="282"/>
    </location>
</feature>
<protein>
    <recommendedName>
        <fullName evidence="10">ABC transporter domain-containing protein</fullName>
    </recommendedName>
</protein>
<dbReference type="InterPro" id="IPR017871">
    <property type="entry name" value="ABC_transporter-like_CS"/>
</dbReference>
<dbReference type="InterPro" id="IPR050352">
    <property type="entry name" value="ABCG_transporters"/>
</dbReference>
<keyword evidence="4 9" id="KW-0812">Transmembrane</keyword>
<dbReference type="InterPro" id="IPR027417">
    <property type="entry name" value="P-loop_NTPase"/>
</dbReference>
<dbReference type="GO" id="GO:0016887">
    <property type="term" value="F:ATP hydrolysis activity"/>
    <property type="evidence" value="ECO:0007669"/>
    <property type="project" value="InterPro"/>
</dbReference>
<evidence type="ECO:0000256" key="4">
    <source>
        <dbReference type="ARBA" id="ARBA00022692"/>
    </source>
</evidence>
<dbReference type="Proteomes" id="UP001497644">
    <property type="component" value="Chromosome 13"/>
</dbReference>
<accession>A0AAV2NE11</accession>
<keyword evidence="12" id="KW-1185">Reference proteome</keyword>
<evidence type="ECO:0000256" key="6">
    <source>
        <dbReference type="ARBA" id="ARBA00022840"/>
    </source>
</evidence>
<feature type="transmembrane region" description="Helical" evidence="9">
    <location>
        <begin position="494"/>
        <end position="514"/>
    </location>
</feature>
<dbReference type="PROSITE" id="PS50893">
    <property type="entry name" value="ABC_TRANSPORTER_2"/>
    <property type="match status" value="1"/>
</dbReference>
<dbReference type="Pfam" id="PF01061">
    <property type="entry name" value="ABC2_membrane"/>
    <property type="match status" value="1"/>
</dbReference>
<comment type="subcellular location">
    <subcellularLocation>
        <location evidence="1">Membrane</location>
        <topology evidence="1">Multi-pass membrane protein</topology>
    </subcellularLocation>
</comment>
<dbReference type="GO" id="GO:0005524">
    <property type="term" value="F:ATP binding"/>
    <property type="evidence" value="ECO:0007669"/>
    <property type="project" value="UniProtKB-KW"/>
</dbReference>
<dbReference type="InterPro" id="IPR003439">
    <property type="entry name" value="ABC_transporter-like_ATP-bd"/>
</dbReference>
<feature type="transmembrane region" description="Helical" evidence="9">
    <location>
        <begin position="385"/>
        <end position="409"/>
    </location>
</feature>
<dbReference type="SMART" id="SM00382">
    <property type="entry name" value="AAA"/>
    <property type="match status" value="1"/>
</dbReference>
<proteinExistence type="inferred from homology"/>
<comment type="similarity">
    <text evidence="2">Belongs to the ABC transporter superfamily. ABCG family. Eye pigment precursor importer (TC 3.A.1.204) subfamily.</text>
</comment>
<feature type="transmembrane region" description="Helical" evidence="9">
    <location>
        <begin position="464"/>
        <end position="482"/>
    </location>
</feature>
<dbReference type="SUPFAM" id="SSF52540">
    <property type="entry name" value="P-loop containing nucleoside triphosphate hydrolases"/>
    <property type="match status" value="1"/>
</dbReference>
<keyword evidence="3" id="KW-0813">Transport</keyword>
<feature type="transmembrane region" description="Helical" evidence="9">
    <location>
        <begin position="430"/>
        <end position="458"/>
    </location>
</feature>
<dbReference type="PANTHER" id="PTHR48041">
    <property type="entry name" value="ABC TRANSPORTER G FAMILY MEMBER 28"/>
    <property type="match status" value="1"/>
</dbReference>
<organism evidence="11 12">
    <name type="scientific">Lasius platythorax</name>
    <dbReference type="NCBI Taxonomy" id="488582"/>
    <lineage>
        <taxon>Eukaryota</taxon>
        <taxon>Metazoa</taxon>
        <taxon>Ecdysozoa</taxon>
        <taxon>Arthropoda</taxon>
        <taxon>Hexapoda</taxon>
        <taxon>Insecta</taxon>
        <taxon>Pterygota</taxon>
        <taxon>Neoptera</taxon>
        <taxon>Endopterygota</taxon>
        <taxon>Hymenoptera</taxon>
        <taxon>Apocrita</taxon>
        <taxon>Aculeata</taxon>
        <taxon>Formicoidea</taxon>
        <taxon>Formicidae</taxon>
        <taxon>Formicinae</taxon>
        <taxon>Lasius</taxon>
        <taxon>Lasius</taxon>
    </lineage>
</organism>
<evidence type="ECO:0000256" key="7">
    <source>
        <dbReference type="ARBA" id="ARBA00022989"/>
    </source>
</evidence>
<dbReference type="InterPro" id="IPR013525">
    <property type="entry name" value="ABC2_TM"/>
</dbReference>
<dbReference type="GO" id="GO:0140359">
    <property type="term" value="F:ABC-type transporter activity"/>
    <property type="evidence" value="ECO:0007669"/>
    <property type="project" value="InterPro"/>
</dbReference>
<evidence type="ECO:0000313" key="11">
    <source>
        <dbReference type="EMBL" id="CAL1677942.1"/>
    </source>
</evidence>
<dbReference type="GO" id="GO:0005886">
    <property type="term" value="C:plasma membrane"/>
    <property type="evidence" value="ECO:0007669"/>
    <property type="project" value="TreeGrafter"/>
</dbReference>
<dbReference type="InterPro" id="IPR003593">
    <property type="entry name" value="AAA+_ATPase"/>
</dbReference>
<dbReference type="Pfam" id="PF00005">
    <property type="entry name" value="ABC_tran"/>
    <property type="match status" value="1"/>
</dbReference>
<dbReference type="CDD" id="cd03213">
    <property type="entry name" value="ABCG_EPDR"/>
    <property type="match status" value="1"/>
</dbReference>